<dbReference type="RefSeq" id="WP_346027544.1">
    <property type="nucleotide sequence ID" value="NZ_BAAAON010000001.1"/>
</dbReference>
<dbReference type="Gene3D" id="3.40.50.2300">
    <property type="match status" value="2"/>
</dbReference>
<dbReference type="InterPro" id="IPR028082">
    <property type="entry name" value="Peripla_BP_I"/>
</dbReference>
<feature type="domain" description="HTH lacI-type" evidence="4">
    <location>
        <begin position="4"/>
        <end position="59"/>
    </location>
</feature>
<sequence length="333" mass="34286">MAAVTLSGVASHAGVSLATASRVLNGSSRRPAEEIAVRVRAAALELGYVPNAQAQALARSSTGLVGLVVHDISDPYFSSIARGVQHAARNYRRQVLLASTDPSESAEHDAVAAFASHRTDAIILAGSRRAQADPELEHELARYQQNGGRVVTIGGSPGSGLTVPVGNADGAADLVASLVSLGVTRFAILAGPTELNTARDRVSGFTRALKAAGLEPAAVVVSGFDREGGFDAAQRCWDELKGERGVCLLAVNDVMAIGAIAGLRALGVSVPADALVTGFDDIPTLRDYFPALTTVHLPLEQLGEEAANLALDPDKAPPAPIPGEVIIRESAGA</sequence>
<evidence type="ECO:0000259" key="4">
    <source>
        <dbReference type="PROSITE" id="PS50932"/>
    </source>
</evidence>
<accession>A0ABN3AQC2</accession>
<dbReference type="CDD" id="cd06267">
    <property type="entry name" value="PBP1_LacI_sugar_binding-like"/>
    <property type="match status" value="1"/>
</dbReference>
<dbReference type="InterPro" id="IPR000843">
    <property type="entry name" value="HTH_LacI"/>
</dbReference>
<dbReference type="GO" id="GO:0003677">
    <property type="term" value="F:DNA binding"/>
    <property type="evidence" value="ECO:0007669"/>
    <property type="project" value="UniProtKB-KW"/>
</dbReference>
<keyword evidence="2 5" id="KW-0238">DNA-binding</keyword>
<dbReference type="Proteomes" id="UP001500974">
    <property type="component" value="Unassembled WGS sequence"/>
</dbReference>
<dbReference type="InterPro" id="IPR046335">
    <property type="entry name" value="LacI/GalR-like_sensor"/>
</dbReference>
<keyword evidence="6" id="KW-1185">Reference proteome</keyword>
<dbReference type="EMBL" id="BAAAON010000001">
    <property type="protein sequence ID" value="GAA2173438.1"/>
    <property type="molecule type" value="Genomic_DNA"/>
</dbReference>
<dbReference type="SMART" id="SM00354">
    <property type="entry name" value="HTH_LACI"/>
    <property type="match status" value="1"/>
</dbReference>
<dbReference type="SUPFAM" id="SSF53822">
    <property type="entry name" value="Periplasmic binding protein-like I"/>
    <property type="match status" value="1"/>
</dbReference>
<evidence type="ECO:0000256" key="1">
    <source>
        <dbReference type="ARBA" id="ARBA00023015"/>
    </source>
</evidence>
<evidence type="ECO:0000256" key="3">
    <source>
        <dbReference type="ARBA" id="ARBA00023163"/>
    </source>
</evidence>
<organism evidence="5 6">
    <name type="scientific">Arthrobacter parietis</name>
    <dbReference type="NCBI Taxonomy" id="271434"/>
    <lineage>
        <taxon>Bacteria</taxon>
        <taxon>Bacillati</taxon>
        <taxon>Actinomycetota</taxon>
        <taxon>Actinomycetes</taxon>
        <taxon>Micrococcales</taxon>
        <taxon>Micrococcaceae</taxon>
        <taxon>Arthrobacter</taxon>
    </lineage>
</organism>
<evidence type="ECO:0000313" key="5">
    <source>
        <dbReference type="EMBL" id="GAA2173438.1"/>
    </source>
</evidence>
<dbReference type="SUPFAM" id="SSF47413">
    <property type="entry name" value="lambda repressor-like DNA-binding domains"/>
    <property type="match status" value="1"/>
</dbReference>
<dbReference type="InterPro" id="IPR010982">
    <property type="entry name" value="Lambda_DNA-bd_dom_sf"/>
</dbReference>
<gene>
    <name evidence="5" type="ORF">GCM10009784_07720</name>
</gene>
<reference evidence="5 6" key="1">
    <citation type="journal article" date="2019" name="Int. J. Syst. Evol. Microbiol.">
        <title>The Global Catalogue of Microorganisms (GCM) 10K type strain sequencing project: providing services to taxonomists for standard genome sequencing and annotation.</title>
        <authorList>
            <consortium name="The Broad Institute Genomics Platform"/>
            <consortium name="The Broad Institute Genome Sequencing Center for Infectious Disease"/>
            <person name="Wu L."/>
            <person name="Ma J."/>
        </authorList>
    </citation>
    <scope>NUCLEOTIDE SEQUENCE [LARGE SCALE GENOMIC DNA]</scope>
    <source>
        <strain evidence="5 6">JCM 14917</strain>
    </source>
</reference>
<dbReference type="Pfam" id="PF00356">
    <property type="entry name" value="LacI"/>
    <property type="match status" value="1"/>
</dbReference>
<keyword evidence="1" id="KW-0805">Transcription regulation</keyword>
<keyword evidence="3" id="KW-0804">Transcription</keyword>
<evidence type="ECO:0000256" key="2">
    <source>
        <dbReference type="ARBA" id="ARBA00023125"/>
    </source>
</evidence>
<proteinExistence type="predicted"/>
<dbReference type="Gene3D" id="1.10.260.40">
    <property type="entry name" value="lambda repressor-like DNA-binding domains"/>
    <property type="match status" value="1"/>
</dbReference>
<name>A0ABN3AQC2_9MICC</name>
<dbReference type="PROSITE" id="PS50932">
    <property type="entry name" value="HTH_LACI_2"/>
    <property type="match status" value="1"/>
</dbReference>
<dbReference type="PANTHER" id="PTHR30146">
    <property type="entry name" value="LACI-RELATED TRANSCRIPTIONAL REPRESSOR"/>
    <property type="match status" value="1"/>
</dbReference>
<dbReference type="PANTHER" id="PTHR30146:SF153">
    <property type="entry name" value="LACTOSE OPERON REPRESSOR"/>
    <property type="match status" value="1"/>
</dbReference>
<dbReference type="CDD" id="cd01392">
    <property type="entry name" value="HTH_LacI"/>
    <property type="match status" value="1"/>
</dbReference>
<evidence type="ECO:0000313" key="6">
    <source>
        <dbReference type="Proteomes" id="UP001500974"/>
    </source>
</evidence>
<dbReference type="Pfam" id="PF13377">
    <property type="entry name" value="Peripla_BP_3"/>
    <property type="match status" value="1"/>
</dbReference>
<comment type="caution">
    <text evidence="5">The sequence shown here is derived from an EMBL/GenBank/DDBJ whole genome shotgun (WGS) entry which is preliminary data.</text>
</comment>
<protein>
    <submittedName>
        <fullName evidence="5">LacI family DNA-binding transcriptional regulator</fullName>
    </submittedName>
</protein>